<dbReference type="RefSeq" id="YP_009147131.1">
    <property type="nucleotide sequence ID" value="NC_027335.2"/>
</dbReference>
<feature type="domain" description="HNH nuclease" evidence="2">
    <location>
        <begin position="55"/>
        <end position="98"/>
    </location>
</feature>
<protein>
    <recommendedName>
        <fullName evidence="5">HNH endonuclease</fullName>
    </recommendedName>
</protein>
<dbReference type="InterPro" id="IPR010902">
    <property type="entry name" value="NUMOD4"/>
</dbReference>
<keyword evidence="4" id="KW-1185">Reference proteome</keyword>
<evidence type="ECO:0000259" key="2">
    <source>
        <dbReference type="Pfam" id="PF13392"/>
    </source>
</evidence>
<organism evidence="3 4">
    <name type="scientific">Enterococcus phage ECP3</name>
    <dbReference type="NCBI Taxonomy" id="1498168"/>
    <lineage>
        <taxon>Viruses</taxon>
        <taxon>Duplodnaviria</taxon>
        <taxon>Heunggongvirae</taxon>
        <taxon>Uroviricota</taxon>
        <taxon>Caudoviricetes</taxon>
        <taxon>Herelleviridae</taxon>
        <taxon>Brockvirinae</taxon>
        <taxon>Kochikohdavirus</taxon>
        <taxon>Kochikohdavirus ECP3</taxon>
    </lineage>
</organism>
<dbReference type="Pfam" id="PF13392">
    <property type="entry name" value="HNH_3"/>
    <property type="match status" value="1"/>
</dbReference>
<dbReference type="Proteomes" id="UP000030157">
    <property type="component" value="Segment"/>
</dbReference>
<dbReference type="GO" id="GO:0016788">
    <property type="term" value="F:hydrolase activity, acting on ester bonds"/>
    <property type="evidence" value="ECO:0007669"/>
    <property type="project" value="InterPro"/>
</dbReference>
<sequence length="172" mass="20178">MEKEYWKAVPDFPAYEVSTLGRIRKKDRYFKLSTDKDGYYKTAMYNKEGIRKYLLVHRVVAMTFLPNTNNYPVVNHKNGDKQDNRLENLEWCTISENTKHGFRVLGRKPCHTTSIPVKITNIETNESFEFKDMSEASRYLSTSLANVSGYFKRKDKLGDKAKLCRKFRGEKL</sequence>
<reference evidence="3" key="1">
    <citation type="submission" date="2014-05" db="EMBL/GenBank/DDBJ databases">
        <title>Complete genome sequence of Enterococcus faecalis bacteriophage ECP3.</title>
        <authorList>
            <person name="Kang H.-Y."/>
            <person name="Kim S."/>
            <person name="Kim J."/>
        </authorList>
    </citation>
    <scope>NUCLEOTIDE SEQUENCE [LARGE SCALE GENOMIC DNA]</scope>
    <source>
        <strain evidence="3">ECP3</strain>
    </source>
</reference>
<dbReference type="InterPro" id="IPR003615">
    <property type="entry name" value="HNH_nuc"/>
</dbReference>
<dbReference type="InterPro" id="IPR044925">
    <property type="entry name" value="His-Me_finger_sf"/>
</dbReference>
<evidence type="ECO:0000313" key="4">
    <source>
        <dbReference type="Proteomes" id="UP000030157"/>
    </source>
</evidence>
<evidence type="ECO:0000259" key="1">
    <source>
        <dbReference type="Pfam" id="PF07463"/>
    </source>
</evidence>
<dbReference type="SUPFAM" id="SSF54060">
    <property type="entry name" value="His-Me finger endonucleases"/>
    <property type="match status" value="1"/>
</dbReference>
<name>A0A096XT62_9CAUD</name>
<dbReference type="Gene3D" id="3.90.75.20">
    <property type="match status" value="1"/>
</dbReference>
<accession>A0A096XT62</accession>
<proteinExistence type="predicted"/>
<dbReference type="EMBL" id="KJ801817">
    <property type="protein sequence ID" value="AII28490.1"/>
    <property type="molecule type" value="Genomic_DNA"/>
</dbReference>
<feature type="domain" description="NUMOD4" evidence="1">
    <location>
        <begin position="4"/>
        <end position="40"/>
    </location>
</feature>
<dbReference type="GeneID" id="24628179"/>
<evidence type="ECO:0008006" key="5">
    <source>
        <dbReference type="Google" id="ProtNLM"/>
    </source>
</evidence>
<dbReference type="Pfam" id="PF07463">
    <property type="entry name" value="NUMOD4"/>
    <property type="match status" value="1"/>
</dbReference>
<evidence type="ECO:0000313" key="3">
    <source>
        <dbReference type="EMBL" id="AII28490.1"/>
    </source>
</evidence>